<feature type="transmembrane region" description="Helical" evidence="17">
    <location>
        <begin position="265"/>
        <end position="283"/>
    </location>
</feature>
<feature type="binding site" evidence="13">
    <location>
        <position position="101"/>
    </location>
    <ligand>
        <name>Na(+)</name>
        <dbReference type="ChEBI" id="CHEBI:29101"/>
        <label>1</label>
    </ligand>
</feature>
<dbReference type="PANTHER" id="PTHR11616">
    <property type="entry name" value="SODIUM/CHLORIDE DEPENDENT TRANSPORTER"/>
    <property type="match status" value="1"/>
</dbReference>
<dbReference type="GO" id="GO:0090493">
    <property type="term" value="P:catecholamine uptake"/>
    <property type="evidence" value="ECO:0007669"/>
    <property type="project" value="UniProtKB-ARBA"/>
</dbReference>
<feature type="binding site" evidence="13">
    <location>
        <position position="99"/>
    </location>
    <ligand>
        <name>Na(+)</name>
        <dbReference type="ChEBI" id="CHEBI:29101"/>
        <label>1</label>
    </ligand>
</feature>
<feature type="transmembrane region" description="Helical" evidence="17">
    <location>
        <begin position="292"/>
        <end position="313"/>
    </location>
</feature>
<accession>A0A1S3IUX5</accession>
<sequence length="657" mass="74184">MDEVNHNEKRLLSDSDDPESNRDGGGRTNDSSQYDERYKMMPNHRMSPRKDSDMEVYLQSNGTVVSDVRKEKELDDEEFRGEERETWGKKIDFLLSIIGFAVDLANVWRFPYLCYRNGGGAFLIPYFLMLLFGALPLFYMEVCLGQFNREGPVTVWKVVPIFTGVGWAVCLIAYYVAFFYNVILAWSLYYLVGSFTSVLPWTTCGNDWNDCQCWDSSQNATDVITCNNVTLNVTTSQTSATQYFERGMLGIERSTGIDDLGEPRWQLVLCLLAVFLILYFALWKGVKTSGKVVWVTATLPYIILLILLIRGLLLPGSVEGITYFIVPKVERLADPQVWNDAAIQVFFSVGAGFGVHLAYASYNKFHNNCYRDCLITAGVNSFTSIFSGFVVFSYLGYMAFKKNTDIEKVAVDGPGLVFIVYPEAIATLPGSTGWSIIFFLMLMALGLDSAMGGMESVLTGVKDYYRHFFSKFKYGREFFTFVIIFFAFGIALINITYGGMYPFTLLEQFSAGTSLLFAVFTEAVAVAWFYGIDQFCKDVKKMLGFTPGIYWRICWKFISPIFVLVIVVSSIITYRPIVVETATHGPYPYPDWANAVGWCIAGSSMILVPVVAVWKMLVTKGTFKRRLALCISPESEHADIKAGKPVKRFTLRHWVSI</sequence>
<dbReference type="Proteomes" id="UP000085678">
    <property type="component" value="Unplaced"/>
</dbReference>
<dbReference type="GO" id="GO:0005886">
    <property type="term" value="C:plasma membrane"/>
    <property type="evidence" value="ECO:0007669"/>
    <property type="project" value="UniProtKB-SubCell"/>
</dbReference>
<evidence type="ECO:0000256" key="11">
    <source>
        <dbReference type="ARBA" id="ARBA00023157"/>
    </source>
</evidence>
<evidence type="ECO:0000256" key="14">
    <source>
        <dbReference type="PIRSR" id="PIRSR600175-2"/>
    </source>
</evidence>
<feature type="binding site" evidence="13">
    <location>
        <position position="445"/>
    </location>
    <ligand>
        <name>Na(+)</name>
        <dbReference type="ChEBI" id="CHEBI:29101"/>
        <label>1</label>
    </ligand>
</feature>
<dbReference type="GO" id="GO:0006865">
    <property type="term" value="P:amino acid transport"/>
    <property type="evidence" value="ECO:0007669"/>
    <property type="project" value="TreeGrafter"/>
</dbReference>
<dbReference type="InterPro" id="IPR000175">
    <property type="entry name" value="Na/ntran_symport"/>
</dbReference>
<dbReference type="PANTHER" id="PTHR11616:SF320">
    <property type="entry name" value="SODIUM-DEPENDENT NORADRENALINE TRANSPORTER"/>
    <property type="match status" value="1"/>
</dbReference>
<keyword evidence="4 15" id="KW-0812">Transmembrane</keyword>
<evidence type="ECO:0000256" key="6">
    <source>
        <dbReference type="ARBA" id="ARBA00022775"/>
    </source>
</evidence>
<dbReference type="GO" id="GO:0006836">
    <property type="term" value="P:neurotransmitter transport"/>
    <property type="evidence" value="ECO:0007669"/>
    <property type="project" value="UniProtKB-KW"/>
</dbReference>
<organism evidence="19">
    <name type="scientific">Lingula anatina</name>
    <name type="common">Brachiopod</name>
    <name type="synonym">Lingula unguis</name>
    <dbReference type="NCBI Taxonomy" id="7574"/>
    <lineage>
        <taxon>Eukaryota</taxon>
        <taxon>Metazoa</taxon>
        <taxon>Spiralia</taxon>
        <taxon>Lophotrochozoa</taxon>
        <taxon>Brachiopoda</taxon>
        <taxon>Linguliformea</taxon>
        <taxon>Lingulata</taxon>
        <taxon>Lingulida</taxon>
        <taxon>Linguloidea</taxon>
        <taxon>Lingulidae</taxon>
        <taxon>Lingula</taxon>
    </lineage>
</organism>
<keyword evidence="7 15" id="KW-0769">Symport</keyword>
<keyword evidence="5 13" id="KW-0479">Metal-binding</keyword>
<dbReference type="SUPFAM" id="SSF161070">
    <property type="entry name" value="SNF-like"/>
    <property type="match status" value="1"/>
</dbReference>
<evidence type="ECO:0000256" key="16">
    <source>
        <dbReference type="SAM" id="MobiDB-lite"/>
    </source>
</evidence>
<evidence type="ECO:0000256" key="1">
    <source>
        <dbReference type="ARBA" id="ARBA00004651"/>
    </source>
</evidence>
<feature type="transmembrane region" description="Helical" evidence="17">
    <location>
        <begin position="165"/>
        <end position="192"/>
    </location>
</feature>
<feature type="transmembrane region" description="Helical" evidence="17">
    <location>
        <begin position="509"/>
        <end position="532"/>
    </location>
</feature>
<dbReference type="PROSITE" id="PS50267">
    <property type="entry name" value="NA_NEUROTRAN_SYMP_3"/>
    <property type="match status" value="1"/>
</dbReference>
<feature type="transmembrane region" description="Helical" evidence="17">
    <location>
        <begin position="553"/>
        <end position="575"/>
    </location>
</feature>
<feature type="binding site" evidence="13">
    <location>
        <position position="102"/>
    </location>
    <ligand>
        <name>Na(+)</name>
        <dbReference type="ChEBI" id="CHEBI:29101"/>
        <label>1</label>
    </ligand>
</feature>
<keyword evidence="6" id="KW-0532">Neurotransmitter transport</keyword>
<dbReference type="GO" id="GO:0015378">
    <property type="term" value="F:sodium:chloride symporter activity"/>
    <property type="evidence" value="ECO:0007669"/>
    <property type="project" value="UniProtKB-ARBA"/>
</dbReference>
<dbReference type="Pfam" id="PF00209">
    <property type="entry name" value="SNF"/>
    <property type="match status" value="1"/>
</dbReference>
<gene>
    <name evidence="19 20" type="primary">LOC106167707</name>
</gene>
<name>A0A1S3IUX5_LINAN</name>
<feature type="transmembrane region" description="Helical" evidence="17">
    <location>
        <begin position="123"/>
        <end position="144"/>
    </location>
</feature>
<feature type="compositionally biased region" description="Basic and acidic residues" evidence="16">
    <location>
        <begin position="1"/>
        <end position="25"/>
    </location>
</feature>
<keyword evidence="10 17" id="KW-0472">Membrane</keyword>
<feature type="transmembrane region" description="Helical" evidence="17">
    <location>
        <begin position="341"/>
        <end position="362"/>
    </location>
</feature>
<feature type="transmembrane region" description="Helical" evidence="17">
    <location>
        <begin position="478"/>
        <end position="497"/>
    </location>
</feature>
<keyword evidence="3" id="KW-1003">Cell membrane</keyword>
<evidence type="ECO:0000313" key="18">
    <source>
        <dbReference type="Proteomes" id="UP000085678"/>
    </source>
</evidence>
<dbReference type="RefSeq" id="XP_013402005.1">
    <property type="nucleotide sequence ID" value="XM_013546551.2"/>
</dbReference>
<evidence type="ECO:0000313" key="19">
    <source>
        <dbReference type="RefSeq" id="XP_013402005.1"/>
    </source>
</evidence>
<proteinExistence type="inferred from homology"/>
<dbReference type="PRINTS" id="PR00176">
    <property type="entry name" value="NANEUSMPORT"/>
</dbReference>
<feature type="binding site" evidence="13">
    <location>
        <position position="448"/>
    </location>
    <ligand>
        <name>Na(+)</name>
        <dbReference type="ChEBI" id="CHEBI:29101"/>
        <label>1</label>
    </ligand>
</feature>
<evidence type="ECO:0000313" key="20">
    <source>
        <dbReference type="RefSeq" id="XP_013402006.1"/>
    </source>
</evidence>
<comment type="similarity">
    <text evidence="15">Belongs to the sodium:neurotransmitter symporter (SNF) (TC 2.A.22) family.</text>
</comment>
<keyword evidence="11 14" id="KW-1015">Disulfide bond</keyword>
<dbReference type="GO" id="GO:0008504">
    <property type="term" value="F:monoamine transmembrane transporter activity"/>
    <property type="evidence" value="ECO:0007669"/>
    <property type="project" value="UniProtKB-ARBA"/>
</dbReference>
<evidence type="ECO:0000256" key="3">
    <source>
        <dbReference type="ARBA" id="ARBA00022475"/>
    </source>
</evidence>
<feature type="binding site" evidence="13">
    <location>
        <position position="380"/>
    </location>
    <ligand>
        <name>Na(+)</name>
        <dbReference type="ChEBI" id="CHEBI:29101"/>
        <label>1</label>
    </ligand>
</feature>
<evidence type="ECO:0000256" key="12">
    <source>
        <dbReference type="ARBA" id="ARBA00023180"/>
    </source>
</evidence>
<feature type="region of interest" description="Disordered" evidence="16">
    <location>
        <begin position="1"/>
        <end position="51"/>
    </location>
</feature>
<dbReference type="OrthoDB" id="6581954at2759"/>
<feature type="binding site" evidence="13">
    <location>
        <position position="348"/>
    </location>
    <ligand>
        <name>Na(+)</name>
        <dbReference type="ChEBI" id="CHEBI:29101"/>
        <label>1</label>
    </ligand>
</feature>
<keyword evidence="12" id="KW-0325">Glycoprotein</keyword>
<feature type="disulfide bond" evidence="14">
    <location>
        <begin position="204"/>
        <end position="213"/>
    </location>
</feature>
<dbReference type="GeneID" id="106167707"/>
<keyword evidence="9 13" id="KW-0915">Sodium</keyword>
<dbReference type="AlphaFoldDB" id="A0A1S3IUX5"/>
<evidence type="ECO:0000256" key="4">
    <source>
        <dbReference type="ARBA" id="ARBA00022692"/>
    </source>
</evidence>
<protein>
    <recommendedName>
        <fullName evidence="15">Transporter</fullName>
    </recommendedName>
</protein>
<feature type="transmembrane region" description="Helical" evidence="17">
    <location>
        <begin position="595"/>
        <end position="617"/>
    </location>
</feature>
<dbReference type="InterPro" id="IPR037272">
    <property type="entry name" value="SNS_sf"/>
</dbReference>
<dbReference type="PROSITE" id="PS00610">
    <property type="entry name" value="NA_NEUROTRAN_SYMP_1"/>
    <property type="match status" value="1"/>
</dbReference>
<reference evidence="19 20" key="1">
    <citation type="submission" date="2023-09" db="UniProtKB">
        <authorList>
            <consortium name="RefSeq"/>
        </authorList>
    </citation>
    <scope>IDENTIFICATION</scope>
    <source>
        <tissue evidence="19 20">Gonads</tissue>
    </source>
</reference>
<keyword evidence="2 15" id="KW-0813">Transport</keyword>
<feature type="binding site" evidence="13">
    <location>
        <position position="106"/>
    </location>
    <ligand>
        <name>Na(+)</name>
        <dbReference type="ChEBI" id="CHEBI:29101"/>
        <label>1</label>
    </ligand>
</feature>
<evidence type="ECO:0000256" key="9">
    <source>
        <dbReference type="ARBA" id="ARBA00023053"/>
    </source>
</evidence>
<keyword evidence="8 17" id="KW-1133">Transmembrane helix</keyword>
<evidence type="ECO:0000256" key="8">
    <source>
        <dbReference type="ARBA" id="ARBA00022989"/>
    </source>
</evidence>
<evidence type="ECO:0000256" key="2">
    <source>
        <dbReference type="ARBA" id="ARBA00022448"/>
    </source>
</evidence>
<evidence type="ECO:0000256" key="17">
    <source>
        <dbReference type="SAM" id="Phobius"/>
    </source>
</evidence>
<evidence type="ECO:0000256" key="10">
    <source>
        <dbReference type="ARBA" id="ARBA00023136"/>
    </source>
</evidence>
<feature type="transmembrane region" description="Helical" evidence="17">
    <location>
        <begin position="374"/>
        <end position="395"/>
    </location>
</feature>
<feature type="binding site" evidence="13">
    <location>
        <position position="449"/>
    </location>
    <ligand>
        <name>Na(+)</name>
        <dbReference type="ChEBI" id="CHEBI:29101"/>
        <label>1</label>
    </ligand>
</feature>
<evidence type="ECO:0000256" key="15">
    <source>
        <dbReference type="RuleBase" id="RU003732"/>
    </source>
</evidence>
<evidence type="ECO:0000256" key="7">
    <source>
        <dbReference type="ARBA" id="ARBA00022847"/>
    </source>
</evidence>
<evidence type="ECO:0000256" key="5">
    <source>
        <dbReference type="ARBA" id="ARBA00022723"/>
    </source>
</evidence>
<feature type="transmembrane region" description="Helical" evidence="17">
    <location>
        <begin position="436"/>
        <end position="458"/>
    </location>
</feature>
<dbReference type="RefSeq" id="XP_013402006.1">
    <property type="nucleotide sequence ID" value="XM_013546552.2"/>
</dbReference>
<dbReference type="GO" id="GO:0046872">
    <property type="term" value="F:metal ion binding"/>
    <property type="evidence" value="ECO:0007669"/>
    <property type="project" value="UniProtKB-KW"/>
</dbReference>
<comment type="subcellular location">
    <subcellularLocation>
        <location evidence="1">Cell membrane</location>
        <topology evidence="1">Multi-pass membrane protein</topology>
    </subcellularLocation>
</comment>
<keyword evidence="18" id="KW-1185">Reference proteome</keyword>
<evidence type="ECO:0000256" key="13">
    <source>
        <dbReference type="PIRSR" id="PIRSR600175-1"/>
    </source>
</evidence>